<dbReference type="InterPro" id="IPR004518">
    <property type="entry name" value="MazG-like_dom"/>
</dbReference>
<dbReference type="InterPro" id="IPR048011">
    <property type="entry name" value="NTP-PPase_MazG-like_C"/>
</dbReference>
<keyword evidence="2" id="KW-0378">Hydrolase</keyword>
<dbReference type="GO" id="GO:0047429">
    <property type="term" value="F:nucleoside triphosphate diphosphatase activity"/>
    <property type="evidence" value="ECO:0007669"/>
    <property type="project" value="UniProtKB-EC"/>
</dbReference>
<dbReference type="NCBIfam" id="TIGR00444">
    <property type="entry name" value="mazG"/>
    <property type="match status" value="1"/>
</dbReference>
<dbReference type="NCBIfam" id="NF007113">
    <property type="entry name" value="PRK09562.1"/>
    <property type="match status" value="1"/>
</dbReference>
<dbReference type="InterPro" id="IPR011551">
    <property type="entry name" value="NTP_PyrPHydrolase_MazG"/>
</dbReference>
<accession>A0A538TGB8</accession>
<dbReference type="Gene3D" id="1.10.287.1080">
    <property type="entry name" value="MazG-like"/>
    <property type="match status" value="2"/>
</dbReference>
<dbReference type="InterPro" id="IPR048015">
    <property type="entry name" value="NTP-PPase_MazG-like_N"/>
</dbReference>
<protein>
    <submittedName>
        <fullName evidence="2">Nucleoside triphosphate pyrophosphohydrolase</fullName>
        <ecNumber evidence="2">3.6.1.9</ecNumber>
    </submittedName>
</protein>
<sequence>MSQAKPTYPKASGRDDFAAAQADLLDLVRHLSGPDGCPWDREQTLRTLSPYAVEEANEIADAIAAGDRPAVAEELGDLLFLVVFLAVRLEQEGGPAPAAIARGNIAKMIARHPHVFGERKDLDAQGVLRQWEEGKKQEAGHESLLGKSPTGLPALLRAYRVQEKAAAVGFDWADVGGVLAKLREEVAEVEEAIQEGQDRKVAEEIGDLLFAVVNLARFVKTDPEAHLRAATEKFRNRFDRVTAMLKAEGRAPESAGLPELDRLWEAVKREEKKS</sequence>
<name>A0A538TGB8_UNCEI</name>
<dbReference type="Proteomes" id="UP000317691">
    <property type="component" value="Unassembled WGS sequence"/>
</dbReference>
<dbReference type="EMBL" id="VBOZ01000037">
    <property type="protein sequence ID" value="TMQ62654.1"/>
    <property type="molecule type" value="Genomic_DNA"/>
</dbReference>
<dbReference type="GO" id="GO:0046076">
    <property type="term" value="P:dTTP catabolic process"/>
    <property type="evidence" value="ECO:0007669"/>
    <property type="project" value="TreeGrafter"/>
</dbReference>
<dbReference type="CDD" id="cd11529">
    <property type="entry name" value="NTP-PPase_MazG_Cterm"/>
    <property type="match status" value="1"/>
</dbReference>
<dbReference type="AlphaFoldDB" id="A0A538TGB8"/>
<dbReference type="EC" id="3.6.1.9" evidence="2"/>
<proteinExistence type="predicted"/>
<dbReference type="GO" id="GO:0046052">
    <property type="term" value="P:UTP catabolic process"/>
    <property type="evidence" value="ECO:0007669"/>
    <property type="project" value="TreeGrafter"/>
</dbReference>
<dbReference type="GO" id="GO:0046061">
    <property type="term" value="P:dATP catabolic process"/>
    <property type="evidence" value="ECO:0007669"/>
    <property type="project" value="TreeGrafter"/>
</dbReference>
<evidence type="ECO:0000313" key="3">
    <source>
        <dbReference type="Proteomes" id="UP000317691"/>
    </source>
</evidence>
<evidence type="ECO:0000259" key="1">
    <source>
        <dbReference type="Pfam" id="PF03819"/>
    </source>
</evidence>
<comment type="caution">
    <text evidence="2">The sequence shown here is derived from an EMBL/GenBank/DDBJ whole genome shotgun (WGS) entry which is preliminary data.</text>
</comment>
<feature type="domain" description="NTP pyrophosphohydrolase MazG-like" evidence="1">
    <location>
        <begin position="179"/>
        <end position="239"/>
    </location>
</feature>
<dbReference type="FunFam" id="1.10.287.1080:FF:000003">
    <property type="entry name" value="Nucleoside triphosphate pyrophosphohydrolase"/>
    <property type="match status" value="1"/>
</dbReference>
<dbReference type="SUPFAM" id="SSF101386">
    <property type="entry name" value="all-alpha NTP pyrophosphatases"/>
    <property type="match status" value="2"/>
</dbReference>
<dbReference type="GO" id="GO:0006203">
    <property type="term" value="P:dGTP catabolic process"/>
    <property type="evidence" value="ECO:0007669"/>
    <property type="project" value="TreeGrafter"/>
</dbReference>
<feature type="domain" description="NTP pyrophosphohydrolase MazG-like" evidence="1">
    <location>
        <begin position="43"/>
        <end position="116"/>
    </location>
</feature>
<evidence type="ECO:0000313" key="2">
    <source>
        <dbReference type="EMBL" id="TMQ62654.1"/>
    </source>
</evidence>
<dbReference type="PANTHER" id="PTHR30522:SF0">
    <property type="entry name" value="NUCLEOSIDE TRIPHOSPHATE PYROPHOSPHOHYDROLASE"/>
    <property type="match status" value="1"/>
</dbReference>
<dbReference type="CDD" id="cd11528">
    <property type="entry name" value="NTP-PPase_MazG_Nterm"/>
    <property type="match status" value="1"/>
</dbReference>
<dbReference type="GO" id="GO:0046081">
    <property type="term" value="P:dUTP catabolic process"/>
    <property type="evidence" value="ECO:0007669"/>
    <property type="project" value="TreeGrafter"/>
</dbReference>
<reference evidence="2 3" key="1">
    <citation type="journal article" date="2019" name="Nat. Microbiol.">
        <title>Mediterranean grassland soil C-N compound turnover is dependent on rainfall and depth, and is mediated by genomically divergent microorganisms.</title>
        <authorList>
            <person name="Diamond S."/>
            <person name="Andeer P.F."/>
            <person name="Li Z."/>
            <person name="Crits-Christoph A."/>
            <person name="Burstein D."/>
            <person name="Anantharaman K."/>
            <person name="Lane K.R."/>
            <person name="Thomas B.C."/>
            <person name="Pan C."/>
            <person name="Northen T.R."/>
            <person name="Banfield J.F."/>
        </authorList>
    </citation>
    <scope>NUCLEOTIDE SEQUENCE [LARGE SCALE GENOMIC DNA]</scope>
    <source>
        <strain evidence="2">WS_9</strain>
    </source>
</reference>
<dbReference type="Pfam" id="PF03819">
    <property type="entry name" value="MazG"/>
    <property type="match status" value="2"/>
</dbReference>
<gene>
    <name evidence="2" type="primary">mazG</name>
    <name evidence="2" type="ORF">E6K79_11925</name>
</gene>
<dbReference type="PANTHER" id="PTHR30522">
    <property type="entry name" value="NUCLEOSIDE TRIPHOSPHATE PYROPHOSPHOHYDROLASE"/>
    <property type="match status" value="1"/>
</dbReference>
<dbReference type="GO" id="GO:0046047">
    <property type="term" value="P:TTP catabolic process"/>
    <property type="evidence" value="ECO:0007669"/>
    <property type="project" value="TreeGrafter"/>
</dbReference>
<organism evidence="2 3">
    <name type="scientific">Eiseniibacteriota bacterium</name>
    <dbReference type="NCBI Taxonomy" id="2212470"/>
    <lineage>
        <taxon>Bacteria</taxon>
        <taxon>Candidatus Eiseniibacteriota</taxon>
    </lineage>
</organism>